<proteinExistence type="inferred from homology"/>
<feature type="domain" description="Methyl-accepting transducer" evidence="4">
    <location>
        <begin position="391"/>
        <end position="634"/>
    </location>
</feature>
<reference evidence="6 7" key="1">
    <citation type="submission" date="2021-04" db="EMBL/GenBank/DDBJ databases">
        <title>The genome sequence of type strain Ideonella paludis KCTC 32238.</title>
        <authorList>
            <person name="Liu Y."/>
        </authorList>
    </citation>
    <scope>NUCLEOTIDE SEQUENCE [LARGE SCALE GENOMIC DNA]</scope>
    <source>
        <strain evidence="6 7">KCTC 32238</strain>
    </source>
</reference>
<dbReference type="PANTHER" id="PTHR43531">
    <property type="entry name" value="PROTEIN ICFG"/>
    <property type="match status" value="1"/>
</dbReference>
<evidence type="ECO:0000313" key="7">
    <source>
        <dbReference type="Proteomes" id="UP000672097"/>
    </source>
</evidence>
<dbReference type="InterPro" id="IPR003660">
    <property type="entry name" value="HAMP_dom"/>
</dbReference>
<dbReference type="Proteomes" id="UP000672097">
    <property type="component" value="Unassembled WGS sequence"/>
</dbReference>
<evidence type="ECO:0000256" key="1">
    <source>
        <dbReference type="ARBA" id="ARBA00022500"/>
    </source>
</evidence>
<evidence type="ECO:0000256" key="2">
    <source>
        <dbReference type="ARBA" id="ARBA00029447"/>
    </source>
</evidence>
<dbReference type="Gene3D" id="1.10.287.950">
    <property type="entry name" value="Methyl-accepting chemotaxis protein"/>
    <property type="match status" value="1"/>
</dbReference>
<protein>
    <submittedName>
        <fullName evidence="6">Methyl-accepting chemotaxis protein</fullName>
    </submittedName>
</protein>
<keyword evidence="3" id="KW-0807">Transducer</keyword>
<dbReference type="PANTHER" id="PTHR43531:SF11">
    <property type="entry name" value="METHYL-ACCEPTING CHEMOTAXIS PROTEIN 3"/>
    <property type="match status" value="1"/>
</dbReference>
<keyword evidence="1" id="KW-0145">Chemotaxis</keyword>
<comment type="similarity">
    <text evidence="2">Belongs to the methyl-accepting chemotaxis (MCP) protein family.</text>
</comment>
<dbReference type="SUPFAM" id="SSF58104">
    <property type="entry name" value="Methyl-accepting chemotaxis protein (MCP) signaling domain"/>
    <property type="match status" value="1"/>
</dbReference>
<feature type="domain" description="HAMP" evidence="5">
    <location>
        <begin position="361"/>
        <end position="400"/>
    </location>
</feature>
<gene>
    <name evidence="6" type="ORF">KAK11_04585</name>
</gene>
<evidence type="ECO:0000259" key="4">
    <source>
        <dbReference type="PROSITE" id="PS50111"/>
    </source>
</evidence>
<name>A0ABS5DTY1_9BURK</name>
<evidence type="ECO:0000313" key="6">
    <source>
        <dbReference type="EMBL" id="MBQ0934599.1"/>
    </source>
</evidence>
<comment type="caution">
    <text evidence="6">The sequence shown here is derived from an EMBL/GenBank/DDBJ whole genome shotgun (WGS) entry which is preliminary data.</text>
</comment>
<dbReference type="CDD" id="cd06225">
    <property type="entry name" value="HAMP"/>
    <property type="match status" value="1"/>
</dbReference>
<dbReference type="InterPro" id="IPR051310">
    <property type="entry name" value="MCP_chemotaxis"/>
</dbReference>
<sequence length="650" mass="70228">MRLMQGLRFRAKSLLIVLTLVMPLAVMLYHDWVAHLHQAHDIARAQNGLSLVVSLHQAQDAAQDLERVAFKRAVMDDQSESFTQLLAAEQRIFETLQSQIQAQGTIEQGLGGQITLLGEQRVAALKLLAASAKPGGYNPLAHRAMDIYMKRLEALRMRMLRQADFDSLGDPELTALLHAGLETLPSLIRHLHLSIGASTQVFQSKPKTLSNVHRLLQLSAMLDLETGQLERDAEMAVAAGLVGRDQVQTLYDSLGAVRSMINAIVKAGIQQDTAADLQVAAGVDAAAFRVKTEAAMKLAEGLLHGVGGQSQARIALLSAQLEQEMKIGLGTVLLGLTLAMYLMVCMNKVVGGGLKELCSRVAAVAEGDLSERPEARGTDEVGEAMTSLAASVRRMNTLFEAVTQGVAAVSHASREVANGNAGLTGRTAEIRQAIGDVGERARVFMDAMNRCDVEVERIAEHMRDVRSDARRSRIAMGELQECMTGLRQNSRDIARVITLVEVVAHQTRLLSLNASVEAARAGAAGKGFAVVAAEVRDLARRSEDAARKIHDIVNASINEIEQGALLSDRVDASVRGTDERISEVSSIVSDIVSLTRTGRDQSQEVVGITRDVEGSADGNARMVEQLAHASADLRNHGDNLKRSIQHFVFT</sequence>
<organism evidence="6 7">
    <name type="scientific">Ideonella paludis</name>
    <dbReference type="NCBI Taxonomy" id="1233411"/>
    <lineage>
        <taxon>Bacteria</taxon>
        <taxon>Pseudomonadati</taxon>
        <taxon>Pseudomonadota</taxon>
        <taxon>Betaproteobacteria</taxon>
        <taxon>Burkholderiales</taxon>
        <taxon>Sphaerotilaceae</taxon>
        <taxon>Ideonella</taxon>
    </lineage>
</organism>
<dbReference type="InterPro" id="IPR004089">
    <property type="entry name" value="MCPsignal_dom"/>
</dbReference>
<dbReference type="SMART" id="SM00283">
    <property type="entry name" value="MA"/>
    <property type="match status" value="1"/>
</dbReference>
<evidence type="ECO:0000256" key="3">
    <source>
        <dbReference type="PROSITE-ProRule" id="PRU00284"/>
    </source>
</evidence>
<keyword evidence="7" id="KW-1185">Reference proteome</keyword>
<dbReference type="EMBL" id="JAGQDG010000002">
    <property type="protein sequence ID" value="MBQ0934599.1"/>
    <property type="molecule type" value="Genomic_DNA"/>
</dbReference>
<dbReference type="Pfam" id="PF00015">
    <property type="entry name" value="MCPsignal"/>
    <property type="match status" value="1"/>
</dbReference>
<dbReference type="PROSITE" id="PS50111">
    <property type="entry name" value="CHEMOTAXIS_TRANSDUC_2"/>
    <property type="match status" value="1"/>
</dbReference>
<evidence type="ECO:0000259" key="5">
    <source>
        <dbReference type="PROSITE" id="PS50885"/>
    </source>
</evidence>
<accession>A0ABS5DTY1</accession>
<dbReference type="PROSITE" id="PS50885">
    <property type="entry name" value="HAMP"/>
    <property type="match status" value="1"/>
</dbReference>